<accession>A0AAF0AUT7</accession>
<dbReference type="InterPro" id="IPR036388">
    <property type="entry name" value="WH-like_DNA-bd_sf"/>
</dbReference>
<keyword evidence="3" id="KW-1185">Reference proteome</keyword>
<dbReference type="SUPFAM" id="SSF46785">
    <property type="entry name" value="Winged helix' DNA-binding domain"/>
    <property type="match status" value="1"/>
</dbReference>
<evidence type="ECO:0000313" key="3">
    <source>
        <dbReference type="Proteomes" id="UP001212411"/>
    </source>
</evidence>
<dbReference type="PANTHER" id="PTHR10855">
    <property type="entry name" value="26S PROTEASOME NON-ATPASE REGULATORY SUBUNIT 12/COP9 SIGNALOSOME COMPLEX SUBUNIT 4"/>
    <property type="match status" value="1"/>
</dbReference>
<dbReference type="RefSeq" id="XP_056036185.1">
    <property type="nucleotide sequence ID" value="XM_056180620.1"/>
</dbReference>
<evidence type="ECO:0000313" key="2">
    <source>
        <dbReference type="EMBL" id="WBW71942.1"/>
    </source>
</evidence>
<dbReference type="KEGG" id="som:SOMG_01827"/>
<dbReference type="InterPro" id="IPR036390">
    <property type="entry name" value="WH_DNA-bd_sf"/>
</dbReference>
<proteinExistence type="predicted"/>
<dbReference type="AlphaFoldDB" id="A0AAF0AUT7"/>
<evidence type="ECO:0000259" key="1">
    <source>
        <dbReference type="PROSITE" id="PS50250"/>
    </source>
</evidence>
<dbReference type="SMART" id="SM00088">
    <property type="entry name" value="PINT"/>
    <property type="match status" value="1"/>
</dbReference>
<dbReference type="GO" id="GO:0005737">
    <property type="term" value="C:cytoplasm"/>
    <property type="evidence" value="ECO:0007669"/>
    <property type="project" value="TreeGrafter"/>
</dbReference>
<organism evidence="2 3">
    <name type="scientific">Schizosaccharomyces osmophilus</name>
    <dbReference type="NCBI Taxonomy" id="2545709"/>
    <lineage>
        <taxon>Eukaryota</taxon>
        <taxon>Fungi</taxon>
        <taxon>Dikarya</taxon>
        <taxon>Ascomycota</taxon>
        <taxon>Taphrinomycotina</taxon>
        <taxon>Schizosaccharomycetes</taxon>
        <taxon>Schizosaccharomycetales</taxon>
        <taxon>Schizosaccharomycetaceae</taxon>
        <taxon>Schizosaccharomyces</taxon>
    </lineage>
</organism>
<protein>
    <submittedName>
        <fullName evidence="2">COP9/signalosome complex subunit Csn4</fullName>
    </submittedName>
</protein>
<name>A0AAF0AUT7_9SCHI</name>
<dbReference type="Pfam" id="PF01399">
    <property type="entry name" value="PCI"/>
    <property type="match status" value="1"/>
</dbReference>
<feature type="domain" description="PCI" evidence="1">
    <location>
        <begin position="190"/>
        <end position="356"/>
    </location>
</feature>
<gene>
    <name evidence="2" type="primary">csn4</name>
    <name evidence="2" type="ORF">SOMG_01827</name>
</gene>
<dbReference type="PROSITE" id="PS50250">
    <property type="entry name" value="PCI"/>
    <property type="match status" value="1"/>
</dbReference>
<dbReference type="PANTHER" id="PTHR10855:SF11">
    <property type="entry name" value="COP9 SIGNALOSOME COMPLEX SUBUNIT 4"/>
    <property type="match status" value="1"/>
</dbReference>
<dbReference type="Gene3D" id="1.10.10.10">
    <property type="entry name" value="Winged helix-like DNA-binding domain superfamily/Winged helix DNA-binding domain"/>
    <property type="match status" value="1"/>
</dbReference>
<dbReference type="GO" id="GO:0008541">
    <property type="term" value="C:proteasome regulatory particle, lid subcomplex"/>
    <property type="evidence" value="ECO:0007669"/>
    <property type="project" value="TreeGrafter"/>
</dbReference>
<dbReference type="GeneID" id="80875309"/>
<dbReference type="EMBL" id="CP115611">
    <property type="protein sequence ID" value="WBW71942.1"/>
    <property type="molecule type" value="Genomic_DNA"/>
</dbReference>
<sequence>MDEVLHSFLEGKLSKERFQATLALHYTNEQGLYEELKNCVQICIQYGRDERTNEAFHHLLDVTAGISSLAIRKGLLEYMYEQLSPLEGIRSELLAKCSLQLAAVFEAENNYENLCTALETLEKHANLESDLEQLLLLRIRLGENYIKFGKPEKAILLMRTSMPIAHKTNDHQLLMELQLCNARALDETLQFLDAARSYYKALQYKVPGNEIVFLENLSLAIQCLLLATPSLIVLQFLQELSLLPNVKELPLYPFLEKYLQRNFVTLEDANSILPLLLPHQVQYMHTLIANPKHFLETNLLFVSEFYEVASLESLAKTFSISLNELDAILTNMIFQHRIRASIDQFAGYISFLPNSEKPLNRPNYIENLSQILNQYG</sequence>
<dbReference type="Proteomes" id="UP001212411">
    <property type="component" value="Chromosome 1"/>
</dbReference>
<dbReference type="SUPFAM" id="SSF48452">
    <property type="entry name" value="TPR-like"/>
    <property type="match status" value="1"/>
</dbReference>
<reference evidence="2 3" key="1">
    <citation type="journal article" date="2023" name="G3 (Bethesda)">
        <title>A high-quality reference genome for the fission yeast Schizosaccharomyces osmophilus.</title>
        <authorList>
            <person name="Jia G.S."/>
            <person name="Zhang W.C."/>
            <person name="Liang Y."/>
            <person name="Liu X.H."/>
            <person name="Rhind N."/>
            <person name="Pidoux A."/>
            <person name="Brysch-Herzberg M."/>
            <person name="Du L.L."/>
        </authorList>
    </citation>
    <scope>NUCLEOTIDE SEQUENCE [LARGE SCALE GENOMIC DNA]</scope>
    <source>
        <strain evidence="2 3">CBS 15793</strain>
    </source>
</reference>
<dbReference type="InterPro" id="IPR011990">
    <property type="entry name" value="TPR-like_helical_dom_sf"/>
</dbReference>
<dbReference type="InterPro" id="IPR000717">
    <property type="entry name" value="PCI_dom"/>
</dbReference>
<dbReference type="InterPro" id="IPR040134">
    <property type="entry name" value="PSMD12/CSN4"/>
</dbReference>